<dbReference type="Proteomes" id="UP001153555">
    <property type="component" value="Unassembled WGS sequence"/>
</dbReference>
<reference evidence="3" key="1">
    <citation type="submission" date="2019-12" db="EMBL/GenBank/DDBJ databases">
        <authorList>
            <person name="Scholes J."/>
        </authorList>
    </citation>
    <scope>NUCLEOTIDE SEQUENCE</scope>
</reference>
<feature type="transmembrane region" description="Helical" evidence="2">
    <location>
        <begin position="7"/>
        <end position="28"/>
    </location>
</feature>
<keyword evidence="2" id="KW-0472">Membrane</keyword>
<keyword evidence="4" id="KW-1185">Reference proteome</keyword>
<evidence type="ECO:0000313" key="3">
    <source>
        <dbReference type="EMBL" id="CAA0837047.1"/>
    </source>
</evidence>
<feature type="compositionally biased region" description="Basic and acidic residues" evidence="1">
    <location>
        <begin position="76"/>
        <end position="95"/>
    </location>
</feature>
<keyword evidence="2" id="KW-0812">Transmembrane</keyword>
<dbReference type="EMBL" id="CACSLK010030184">
    <property type="protein sequence ID" value="CAA0837047.1"/>
    <property type="molecule type" value="Genomic_DNA"/>
</dbReference>
<evidence type="ECO:0000256" key="1">
    <source>
        <dbReference type="SAM" id="MobiDB-lite"/>
    </source>
</evidence>
<accession>A0A9N7NU44</accession>
<evidence type="ECO:0000256" key="2">
    <source>
        <dbReference type="SAM" id="Phobius"/>
    </source>
</evidence>
<organism evidence="3 4">
    <name type="scientific">Striga hermonthica</name>
    <name type="common">Purple witchweed</name>
    <name type="synonym">Buchnera hermonthica</name>
    <dbReference type="NCBI Taxonomy" id="68872"/>
    <lineage>
        <taxon>Eukaryota</taxon>
        <taxon>Viridiplantae</taxon>
        <taxon>Streptophyta</taxon>
        <taxon>Embryophyta</taxon>
        <taxon>Tracheophyta</taxon>
        <taxon>Spermatophyta</taxon>
        <taxon>Magnoliopsida</taxon>
        <taxon>eudicotyledons</taxon>
        <taxon>Gunneridae</taxon>
        <taxon>Pentapetalae</taxon>
        <taxon>asterids</taxon>
        <taxon>lamiids</taxon>
        <taxon>Lamiales</taxon>
        <taxon>Orobanchaceae</taxon>
        <taxon>Buchnereae</taxon>
        <taxon>Striga</taxon>
    </lineage>
</organism>
<name>A0A9N7NU44_STRHE</name>
<dbReference type="PANTHER" id="PTHR35708:SF3">
    <property type="entry name" value="GB|AAD25831.1"/>
    <property type="match status" value="1"/>
</dbReference>
<sequence>MVFCPRFLAVVSKTHLALLLPILAVLFATFSFPIMSISLLFILLLSVAPFLFISSKRAPAENDSENTLTAAASLDDDTKAQEKSTGDENDKFSEQLERLDCSEEDQGSISDEEGLIEIAIPSGHSVLPEKDMFLDDDLSSSRCCKLMNEEDNLIEIDIYMGSIKCCSKFVDI</sequence>
<dbReference type="PANTHER" id="PTHR35708">
    <property type="entry name" value="GB|AAD25831.1"/>
    <property type="match status" value="1"/>
</dbReference>
<gene>
    <name evidence="3" type="ORF">SHERM_04065</name>
</gene>
<protein>
    <submittedName>
        <fullName evidence="3">Uncharacterized protein</fullName>
    </submittedName>
</protein>
<feature type="region of interest" description="Disordered" evidence="1">
    <location>
        <begin position="64"/>
        <end position="95"/>
    </location>
</feature>
<dbReference type="OrthoDB" id="784738at2759"/>
<dbReference type="AlphaFoldDB" id="A0A9N7NU44"/>
<proteinExistence type="predicted"/>
<comment type="caution">
    <text evidence="3">The sequence shown here is derived from an EMBL/GenBank/DDBJ whole genome shotgun (WGS) entry which is preliminary data.</text>
</comment>
<keyword evidence="2" id="KW-1133">Transmembrane helix</keyword>
<feature type="transmembrane region" description="Helical" evidence="2">
    <location>
        <begin position="34"/>
        <end position="53"/>
    </location>
</feature>
<evidence type="ECO:0000313" key="4">
    <source>
        <dbReference type="Proteomes" id="UP001153555"/>
    </source>
</evidence>